<dbReference type="PROSITE" id="PS51186">
    <property type="entry name" value="GNAT"/>
    <property type="match status" value="1"/>
</dbReference>
<dbReference type="PANTHER" id="PTHR43138">
    <property type="entry name" value="ACETYLTRANSFERASE, GNAT FAMILY"/>
    <property type="match status" value="1"/>
</dbReference>
<dbReference type="CDD" id="cd04301">
    <property type="entry name" value="NAT_SF"/>
    <property type="match status" value="1"/>
</dbReference>
<name>A0A176QEV8_9MICO</name>
<feature type="domain" description="N-acetyltransferase" evidence="1">
    <location>
        <begin position="7"/>
        <end position="169"/>
    </location>
</feature>
<sequence length="175" mass="18705">MLAAVTIHIRTATAQDWPQIWPVVAEVVRAGETYAYPLDLTSEQARQLWLEAPPGESVVATDDDGSVLGTAKMGPNRPGHGDHVGTASFMVASSARGLGVGRALGEHVVAWHRERGFHAIQFNAVVETNAAAVALWRSLGFEVVGTVPEAFRHPTHGLVGLHVMHLPLRTGRAQG</sequence>
<protein>
    <submittedName>
        <fullName evidence="2">GCN5 family acetyltransferase</fullName>
    </submittedName>
</protein>
<evidence type="ECO:0000259" key="1">
    <source>
        <dbReference type="PROSITE" id="PS51186"/>
    </source>
</evidence>
<dbReference type="Gene3D" id="3.40.630.30">
    <property type="match status" value="1"/>
</dbReference>
<gene>
    <name evidence="2" type="ORF">AWH69_08530</name>
</gene>
<evidence type="ECO:0000313" key="3">
    <source>
        <dbReference type="Proteomes" id="UP000076976"/>
    </source>
</evidence>
<dbReference type="GO" id="GO:0016747">
    <property type="term" value="F:acyltransferase activity, transferring groups other than amino-acyl groups"/>
    <property type="evidence" value="ECO:0007669"/>
    <property type="project" value="InterPro"/>
</dbReference>
<dbReference type="InterPro" id="IPR052742">
    <property type="entry name" value="Mito_N-acetyltransferase"/>
</dbReference>
<dbReference type="PANTHER" id="PTHR43138:SF1">
    <property type="entry name" value="N-ACETYLTRANSFERASE ACA1"/>
    <property type="match status" value="1"/>
</dbReference>
<dbReference type="EMBL" id="LQZG01000002">
    <property type="protein sequence ID" value="OAB88212.1"/>
    <property type="molecule type" value="Genomic_DNA"/>
</dbReference>
<accession>A0A176QEV8</accession>
<dbReference type="InterPro" id="IPR016181">
    <property type="entry name" value="Acyl_CoA_acyltransferase"/>
</dbReference>
<evidence type="ECO:0000313" key="2">
    <source>
        <dbReference type="EMBL" id="OAB88212.1"/>
    </source>
</evidence>
<dbReference type="AlphaFoldDB" id="A0A176QEV8"/>
<reference evidence="2 3" key="1">
    <citation type="submission" date="2016-01" db="EMBL/GenBank/DDBJ databases">
        <title>Janibacter melonis strain CD11_4 genome sequencing and assembly.</title>
        <authorList>
            <person name="Nair G.R."/>
            <person name="Kaur G."/>
            <person name="Chander A.M."/>
            <person name="Mayilraj S."/>
        </authorList>
    </citation>
    <scope>NUCLEOTIDE SEQUENCE [LARGE SCALE GENOMIC DNA]</scope>
    <source>
        <strain evidence="2 3">CD11-4</strain>
    </source>
</reference>
<comment type="caution">
    <text evidence="2">The sequence shown here is derived from an EMBL/GenBank/DDBJ whole genome shotgun (WGS) entry which is preliminary data.</text>
</comment>
<dbReference type="SUPFAM" id="SSF55729">
    <property type="entry name" value="Acyl-CoA N-acyltransferases (Nat)"/>
    <property type="match status" value="1"/>
</dbReference>
<organism evidence="2 3">
    <name type="scientific">Janibacter melonis</name>
    <dbReference type="NCBI Taxonomy" id="262209"/>
    <lineage>
        <taxon>Bacteria</taxon>
        <taxon>Bacillati</taxon>
        <taxon>Actinomycetota</taxon>
        <taxon>Actinomycetes</taxon>
        <taxon>Micrococcales</taxon>
        <taxon>Intrasporangiaceae</taxon>
        <taxon>Janibacter</taxon>
    </lineage>
</organism>
<dbReference type="InterPro" id="IPR000182">
    <property type="entry name" value="GNAT_dom"/>
</dbReference>
<keyword evidence="3" id="KW-1185">Reference proteome</keyword>
<dbReference type="Proteomes" id="UP000076976">
    <property type="component" value="Unassembled WGS sequence"/>
</dbReference>
<keyword evidence="2" id="KW-0808">Transferase</keyword>
<dbReference type="Pfam" id="PF00583">
    <property type="entry name" value="Acetyltransf_1"/>
    <property type="match status" value="1"/>
</dbReference>
<proteinExistence type="predicted"/>